<feature type="transmembrane region" description="Helical" evidence="1">
    <location>
        <begin position="221"/>
        <end position="243"/>
    </location>
</feature>
<keyword evidence="1" id="KW-0812">Transmembrane</keyword>
<evidence type="ECO:0000313" key="3">
    <source>
        <dbReference type="Proteomes" id="UP000294726"/>
    </source>
</evidence>
<feature type="transmembrane region" description="Helical" evidence="1">
    <location>
        <begin position="249"/>
        <end position="271"/>
    </location>
</feature>
<feature type="transmembrane region" description="Helical" evidence="1">
    <location>
        <begin position="171"/>
        <end position="192"/>
    </location>
</feature>
<keyword evidence="1" id="KW-0472">Membrane</keyword>
<organism evidence="2 3">
    <name type="scientific">Oenococcus oeni</name>
    <name type="common">Leuconostoc oenos</name>
    <dbReference type="NCBI Taxonomy" id="1247"/>
    <lineage>
        <taxon>Bacteria</taxon>
        <taxon>Bacillati</taxon>
        <taxon>Bacillota</taxon>
        <taxon>Bacilli</taxon>
        <taxon>Lactobacillales</taxon>
        <taxon>Lactobacillaceae</taxon>
        <taxon>Oenococcus</taxon>
    </lineage>
</organism>
<gene>
    <name evidence="2" type="ORF">OENI_1845</name>
</gene>
<feature type="transmembrane region" description="Helical" evidence="1">
    <location>
        <begin position="570"/>
        <end position="591"/>
    </location>
</feature>
<proteinExistence type="predicted"/>
<evidence type="ECO:0008006" key="4">
    <source>
        <dbReference type="Google" id="ProtNLM"/>
    </source>
</evidence>
<feature type="transmembrane region" description="Helical" evidence="1">
    <location>
        <begin position="612"/>
        <end position="634"/>
    </location>
</feature>
<dbReference type="AlphaFoldDB" id="A0AAQ2UWT8"/>
<feature type="transmembrane region" description="Helical" evidence="1">
    <location>
        <begin position="20"/>
        <end position="39"/>
    </location>
</feature>
<keyword evidence="1" id="KW-1133">Transmembrane helix</keyword>
<protein>
    <recommendedName>
        <fullName evidence="4">DUF1430 domain-containing protein</fullName>
    </recommendedName>
</protein>
<dbReference type="Proteomes" id="UP000294726">
    <property type="component" value="Chromosome"/>
</dbReference>
<reference evidence="2 3" key="1">
    <citation type="submission" date="2018-08" db="EMBL/GenBank/DDBJ databases">
        <authorList>
            <person name="Lorentzen P. G. S. M."/>
        </authorList>
    </citation>
    <scope>NUCLEOTIDE SEQUENCE [LARGE SCALE GENOMIC DNA]</scope>
    <source>
        <strain evidence="2 3">CRBO_1381</strain>
    </source>
</reference>
<feature type="transmembrane region" description="Helical" evidence="1">
    <location>
        <begin position="292"/>
        <end position="322"/>
    </location>
</feature>
<name>A0AAQ2UWT8_OENOE</name>
<evidence type="ECO:0000313" key="2">
    <source>
        <dbReference type="EMBL" id="VDB99271.1"/>
    </source>
</evidence>
<dbReference type="EMBL" id="LR031358">
    <property type="protein sequence ID" value="VDB99271.1"/>
    <property type="molecule type" value="Genomic_DNA"/>
</dbReference>
<evidence type="ECO:0000256" key="1">
    <source>
        <dbReference type="SAM" id="Phobius"/>
    </source>
</evidence>
<sequence>MVVFIKKGFLVLQKVRRLSIILTAISFCFLIVIFSLQTGRNYISTLARPYNITSLDTGTSINVVNHHLAKFANEHKINIVKAFNVPTTENVPRTKFYVLSSTRKFSESLISKQSIASKQEFETSDLRYPLYFFGNISSTAVAKELHRLGLHYKRDSGNWNTIIYNFLSDNYFAVFLILLLLILLVVLIVANFKRLRASNIAYLEGVSKFQDTWKYFIHDQIVFLITFIPGFLIVLITMISYRVMGVMPLTVYFAVLLIFAEILVSVFAFLFHMASHSINSLQNSIKGDGKSTLILVTSICFKVVTELSIIVTLMLLLGQFAINSRMEKQLSNWQHLGNYYTPYFSPYALLDNEQDQEDKAAYQLVNWSEKHKGIIASYGAYESTGKTSNDYDDVDFGNVLIVNAEYLKKNKILTASGHRLSIAAQSENSYFLFPEKLKSQSDRLSKNYFDQLPMAQISKLYGRELNYKKIMIKNGQRAFTYNTEGIDFGFYDGYVKEPVILVLSTVSLGGDNEDADHYWDSLISKQGLVVSNYHALAEQAQKRHISRQIGGYLNIRSHALQAYQQVRQHLILLLSVLAILILMLFVNYILVNQIYFANYERKIAIRRLSGRYLARIHFLFTLVCLSVTVLEGMFAASIYNGYNNRALISGVIASMTIFQLLLLIIQALRADHRISQAIKGED</sequence>
<accession>A0AAQ2UWT8</accession>
<feature type="transmembrane region" description="Helical" evidence="1">
    <location>
        <begin position="646"/>
        <end position="665"/>
    </location>
</feature>